<reference evidence="2 3" key="1">
    <citation type="submission" date="2016-09" db="EMBL/GenBank/DDBJ databases">
        <authorList>
            <person name="Capua I."/>
            <person name="De Benedictis P."/>
            <person name="Joannis T."/>
            <person name="Lombin L.H."/>
            <person name="Cattoli G."/>
        </authorList>
    </citation>
    <scope>NUCLEOTIDE SEQUENCE [LARGE SCALE GENOMIC DNA]</scope>
    <source>
        <strain evidence="2 3">A7P-90m</strain>
    </source>
</reference>
<feature type="signal peptide" evidence="1">
    <location>
        <begin position="1"/>
        <end position="18"/>
    </location>
</feature>
<protein>
    <recommendedName>
        <fullName evidence="4">DUF4919 domain-containing protein</fullName>
    </recommendedName>
</protein>
<dbReference type="EMBL" id="FMYP01000025">
    <property type="protein sequence ID" value="SDC30379.1"/>
    <property type="molecule type" value="Genomic_DNA"/>
</dbReference>
<feature type="chain" id="PRO_5011775150" description="DUF4919 domain-containing protein" evidence="1">
    <location>
        <begin position="19"/>
        <end position="204"/>
    </location>
</feature>
<keyword evidence="3" id="KW-1185">Reference proteome</keyword>
<evidence type="ECO:0008006" key="4">
    <source>
        <dbReference type="Google" id="ProtNLM"/>
    </source>
</evidence>
<keyword evidence="1" id="KW-0732">Signal</keyword>
<organism evidence="2 3">
    <name type="scientific">Williamwhitmania taraxaci</name>
    <dbReference type="NCBI Taxonomy" id="1640674"/>
    <lineage>
        <taxon>Bacteria</taxon>
        <taxon>Pseudomonadati</taxon>
        <taxon>Bacteroidota</taxon>
        <taxon>Bacteroidia</taxon>
        <taxon>Bacteroidales</taxon>
        <taxon>Williamwhitmaniaceae</taxon>
        <taxon>Williamwhitmania</taxon>
    </lineage>
</organism>
<accession>A0A1G6KH22</accession>
<evidence type="ECO:0000313" key="3">
    <source>
        <dbReference type="Proteomes" id="UP000199452"/>
    </source>
</evidence>
<dbReference type="STRING" id="1640674.SAMN05216323_10258"/>
<evidence type="ECO:0000313" key="2">
    <source>
        <dbReference type="EMBL" id="SDC30379.1"/>
    </source>
</evidence>
<dbReference type="OrthoDB" id="1116641at2"/>
<sequence>MKKIILLILLAVSLRVEAQPNKDSLLIANGAELIQEMRMMWNYDQAVREYIRYQTFDKHFTDSVELLNDTLRERLVDSIRLSATNSKKVWDNYISPADNLHAKRMIEIIKTYGFPSKKRIETLTNIKLDYDPYILLMHTPKVYCDELKVLIEAERKIGNIPNQCEYGYILWHLNGRNNISYFLENGFVMEDQNGSKKIIRKHCD</sequence>
<gene>
    <name evidence="2" type="ORF">SAMN05216323_10258</name>
</gene>
<proteinExistence type="predicted"/>
<dbReference type="RefSeq" id="WP_092437775.1">
    <property type="nucleotide sequence ID" value="NZ_FMYP01000025.1"/>
</dbReference>
<dbReference type="Proteomes" id="UP000199452">
    <property type="component" value="Unassembled WGS sequence"/>
</dbReference>
<name>A0A1G6KH22_9BACT</name>
<dbReference type="AlphaFoldDB" id="A0A1G6KH22"/>
<evidence type="ECO:0000256" key="1">
    <source>
        <dbReference type="SAM" id="SignalP"/>
    </source>
</evidence>